<dbReference type="SUPFAM" id="SSF101821">
    <property type="entry name" value="Aminopeptidase/glucanase lid domain"/>
    <property type="match status" value="1"/>
</dbReference>
<keyword evidence="3 9" id="KW-0031">Aminopeptidase</keyword>
<evidence type="ECO:0000256" key="4">
    <source>
        <dbReference type="ARBA" id="ARBA00022670"/>
    </source>
</evidence>
<dbReference type="CDD" id="cd05658">
    <property type="entry name" value="M18_DAP"/>
    <property type="match status" value="1"/>
</dbReference>
<evidence type="ECO:0000256" key="7">
    <source>
        <dbReference type="ARBA" id="ARBA00022833"/>
    </source>
</evidence>
<dbReference type="STRING" id="546269.HMPREF0389_00049"/>
<sequence>MKYKNKYNKDLMEFLDGGVSPYHAVESMKKRLEKSGYTGLDIKESWSLNRGGKYYVDLGTTLIGFAIGENADRFRILGSHTDSPTFLIKPNADIQFKNYQKLNTETYGGPILNTWLDRPLSVAGRVDLKGDSVFETKAVLVDFEEPVAIIPNVAIHQNRIVNQGLELNKQKDMLPIIGLSGKKLEEEYFLTQLSKKINCKKEDILSYECYFYPVEKASFVGFLKEMISSGRLDNLSMFYTNFVALMETEAKNAVNVAVGFDNEEVGSGSRLGAGSVLLSTVLERIAQSMGITGDDYYAMIQKSFMISCDMAHAIHPNTPEKTDVTNHPKLNEGPVIKTSFNKKYSSTSYSTSVFMQLCKKAGVPCQQFVNRSDQAGGSTIGPISARELAIESVDIGNPMLSMHSSRELMGSKDTEYLVLALKVFFQE</sequence>
<dbReference type="AlphaFoldDB" id="D6GR45"/>
<dbReference type="GO" id="GO:0008237">
    <property type="term" value="F:metallopeptidase activity"/>
    <property type="evidence" value="ECO:0007669"/>
    <property type="project" value="UniProtKB-KW"/>
</dbReference>
<dbReference type="RefSeq" id="WP_014262242.1">
    <property type="nucleotide sequence ID" value="NC_016630.1"/>
</dbReference>
<dbReference type="GO" id="GO:0004177">
    <property type="term" value="F:aminopeptidase activity"/>
    <property type="evidence" value="ECO:0007669"/>
    <property type="project" value="UniProtKB-KW"/>
</dbReference>
<keyword evidence="12" id="KW-1185">Reference proteome</keyword>
<proteinExistence type="inferred from homology"/>
<keyword evidence="6 9" id="KW-0378">Hydrolase</keyword>
<evidence type="ECO:0000313" key="11">
    <source>
        <dbReference type="EMBL" id="EFE28136.1"/>
    </source>
</evidence>
<evidence type="ECO:0000256" key="8">
    <source>
        <dbReference type="ARBA" id="ARBA00023049"/>
    </source>
</evidence>
<dbReference type="eggNOG" id="COG1362">
    <property type="taxonomic scope" value="Bacteria"/>
</dbReference>
<keyword evidence="4 9" id="KW-0645">Protease</keyword>
<evidence type="ECO:0000256" key="5">
    <source>
        <dbReference type="ARBA" id="ARBA00022723"/>
    </source>
</evidence>
<dbReference type="EC" id="3.4.11.-" evidence="10"/>
<dbReference type="PANTHER" id="PTHR28570:SF3">
    <property type="entry name" value="ASPARTYL AMINOPEPTIDASE"/>
    <property type="match status" value="1"/>
</dbReference>
<dbReference type="KEGG" id="faa:HMPREF0389_00049"/>
<accession>D6GR45</accession>
<keyword evidence="7 9" id="KW-0862">Zinc</keyword>
<comment type="cofactor">
    <cofactor evidence="1 10">
        <name>Zn(2+)</name>
        <dbReference type="ChEBI" id="CHEBI:29105"/>
    </cofactor>
</comment>
<dbReference type="InterPro" id="IPR023358">
    <property type="entry name" value="Peptidase_M18_dom2"/>
</dbReference>
<dbReference type="Proteomes" id="UP000007468">
    <property type="component" value="Chromosome"/>
</dbReference>
<dbReference type="Gene3D" id="2.30.250.10">
    <property type="entry name" value="Aminopeptidase i, Domain 2"/>
    <property type="match status" value="1"/>
</dbReference>
<dbReference type="InterPro" id="IPR001948">
    <property type="entry name" value="Peptidase_M18"/>
</dbReference>
<dbReference type="PANTHER" id="PTHR28570">
    <property type="entry name" value="ASPARTYL AMINOPEPTIDASE"/>
    <property type="match status" value="1"/>
</dbReference>
<dbReference type="NCBIfam" id="NF002759">
    <property type="entry name" value="PRK02813.1"/>
    <property type="match status" value="1"/>
</dbReference>
<gene>
    <name evidence="11" type="ordered locus">HMPREF0389_00049</name>
</gene>
<evidence type="ECO:0000256" key="6">
    <source>
        <dbReference type="ARBA" id="ARBA00022801"/>
    </source>
</evidence>
<organism evidence="11 12">
    <name type="scientific">Filifactor alocis (strain ATCC 35896 / CCUG 47790 / D40 B5)</name>
    <name type="common">Fusobacterium alocis</name>
    <dbReference type="NCBI Taxonomy" id="546269"/>
    <lineage>
        <taxon>Bacteria</taxon>
        <taxon>Bacillati</taxon>
        <taxon>Bacillota</taxon>
        <taxon>Clostridia</taxon>
        <taxon>Peptostreptococcales</taxon>
        <taxon>Filifactoraceae</taxon>
        <taxon>Filifactor</taxon>
    </lineage>
</organism>
<protein>
    <recommendedName>
        <fullName evidence="10">M18 family aminopeptidase</fullName>
        <ecNumber evidence="10">3.4.11.-</ecNumber>
    </recommendedName>
</protein>
<dbReference type="PATRIC" id="fig|546269.5.peg.615"/>
<dbReference type="GO" id="GO:0006508">
    <property type="term" value="P:proteolysis"/>
    <property type="evidence" value="ECO:0007669"/>
    <property type="project" value="UniProtKB-KW"/>
</dbReference>
<dbReference type="GO" id="GO:0005737">
    <property type="term" value="C:cytoplasm"/>
    <property type="evidence" value="ECO:0007669"/>
    <property type="project" value="UniProtKB-ARBA"/>
</dbReference>
<dbReference type="EMBL" id="CP002390">
    <property type="protein sequence ID" value="EFE28136.1"/>
    <property type="molecule type" value="Genomic_DNA"/>
</dbReference>
<evidence type="ECO:0000256" key="2">
    <source>
        <dbReference type="ARBA" id="ARBA00008290"/>
    </source>
</evidence>
<evidence type="ECO:0000256" key="10">
    <source>
        <dbReference type="RuleBase" id="RU004387"/>
    </source>
</evidence>
<evidence type="ECO:0000256" key="3">
    <source>
        <dbReference type="ARBA" id="ARBA00022438"/>
    </source>
</evidence>
<dbReference type="SUPFAM" id="SSF53187">
    <property type="entry name" value="Zn-dependent exopeptidases"/>
    <property type="match status" value="1"/>
</dbReference>
<dbReference type="GO" id="GO:0008270">
    <property type="term" value="F:zinc ion binding"/>
    <property type="evidence" value="ECO:0007669"/>
    <property type="project" value="InterPro"/>
</dbReference>
<keyword evidence="8 9" id="KW-0482">Metalloprotease</keyword>
<reference evidence="12" key="1">
    <citation type="submission" date="2010-12" db="EMBL/GenBank/DDBJ databases">
        <title>The genome sequence of Filifactor alocis strain ATCC 35896.</title>
        <authorList>
            <consortium name="The Broad Institute Genome Sequencing Platform"/>
            <person name="Ward D."/>
            <person name="Earl A."/>
            <person name="Feldgarden M."/>
            <person name="Young S.K."/>
            <person name="Gargeya S."/>
            <person name="Zeng Q."/>
            <person name="Alvarado L."/>
            <person name="Berlin A."/>
            <person name="Bochicchio J."/>
            <person name="Chapman S.B."/>
            <person name="Chen Z."/>
            <person name="Freedman E."/>
            <person name="Gellesch M."/>
            <person name="Goldberg J."/>
            <person name="Griggs A."/>
            <person name="Gujja S."/>
            <person name="Heilman E."/>
            <person name="Heiman D."/>
            <person name="Howarth C."/>
            <person name="Mehta T."/>
            <person name="Neiman D."/>
            <person name="Pearson M."/>
            <person name="Roberts A."/>
            <person name="Saif S."/>
            <person name="Shea T."/>
            <person name="Shenoy N."/>
            <person name="Sisk P."/>
            <person name="Stolte C."/>
            <person name="Sykes S."/>
            <person name="White J."/>
            <person name="Yandava C."/>
            <person name="Izard J."/>
            <person name="Blanton J.M."/>
            <person name="Baranova O.V."/>
            <person name="Tanner A.C."/>
            <person name="Dewhirst F.E."/>
            <person name="Haas B."/>
            <person name="Nusbaum C."/>
            <person name="Birren B."/>
        </authorList>
    </citation>
    <scope>NUCLEOTIDE SEQUENCE [LARGE SCALE GENOMIC DNA]</scope>
    <source>
        <strain evidence="12">ATCC 35896 / CCUG 47790 / D40 B5</strain>
    </source>
</reference>
<evidence type="ECO:0000256" key="1">
    <source>
        <dbReference type="ARBA" id="ARBA00001947"/>
    </source>
</evidence>
<evidence type="ECO:0000256" key="9">
    <source>
        <dbReference type="RuleBase" id="RU004386"/>
    </source>
</evidence>
<evidence type="ECO:0000313" key="12">
    <source>
        <dbReference type="Proteomes" id="UP000007468"/>
    </source>
</evidence>
<keyword evidence="5 9" id="KW-0479">Metal-binding</keyword>
<name>D6GR45_FILAD</name>
<dbReference type="PRINTS" id="PR00932">
    <property type="entry name" value="AMINO1PTASE"/>
</dbReference>
<dbReference type="Gene3D" id="3.40.630.10">
    <property type="entry name" value="Zn peptidases"/>
    <property type="match status" value="1"/>
</dbReference>
<comment type="similarity">
    <text evidence="2 9">Belongs to the peptidase M18 family.</text>
</comment>
<dbReference type="Pfam" id="PF02127">
    <property type="entry name" value="Peptidase_M18"/>
    <property type="match status" value="1"/>
</dbReference>